<feature type="domain" description="Glycosyl transferase family 1" evidence="1">
    <location>
        <begin position="1373"/>
        <end position="1511"/>
    </location>
</feature>
<evidence type="ECO:0000259" key="1">
    <source>
        <dbReference type="Pfam" id="PF00534"/>
    </source>
</evidence>
<dbReference type="NCBIfam" id="TIGR01444">
    <property type="entry name" value="fkbM_fam"/>
    <property type="match status" value="1"/>
</dbReference>
<dbReference type="GO" id="GO:0032259">
    <property type="term" value="P:methylation"/>
    <property type="evidence" value="ECO:0007669"/>
    <property type="project" value="UniProtKB-KW"/>
</dbReference>
<dbReference type="GO" id="GO:0016757">
    <property type="term" value="F:glycosyltransferase activity"/>
    <property type="evidence" value="ECO:0007669"/>
    <property type="project" value="InterPro"/>
</dbReference>
<dbReference type="InterPro" id="IPR006342">
    <property type="entry name" value="FkbM_mtfrase"/>
</dbReference>
<keyword evidence="4" id="KW-1185">Reference proteome</keyword>
<protein>
    <submittedName>
        <fullName evidence="3">FkbM family methyltransferase</fullName>
    </submittedName>
</protein>
<dbReference type="PANTHER" id="PTHR46656">
    <property type="entry name" value="PUTATIVE-RELATED"/>
    <property type="match status" value="1"/>
</dbReference>
<dbReference type="EMBL" id="QJKI01000028">
    <property type="protein sequence ID" value="PXX75072.1"/>
    <property type="molecule type" value="Genomic_DNA"/>
</dbReference>
<evidence type="ECO:0000313" key="3">
    <source>
        <dbReference type="EMBL" id="PXX75072.1"/>
    </source>
</evidence>
<dbReference type="Pfam" id="PF20706">
    <property type="entry name" value="GT4-conflict"/>
    <property type="match status" value="1"/>
</dbReference>
<dbReference type="Gene3D" id="3.40.50.150">
    <property type="entry name" value="Vaccinia Virus protein VP39"/>
    <property type="match status" value="1"/>
</dbReference>
<reference evidence="3 4" key="1">
    <citation type="submission" date="2018-05" db="EMBL/GenBank/DDBJ databases">
        <title>Genomic Encyclopedia of Type Strains, Phase IV (KMG-IV): sequencing the most valuable type-strain genomes for metagenomic binning, comparative biology and taxonomic classification.</title>
        <authorList>
            <person name="Goeker M."/>
        </authorList>
    </citation>
    <scope>NUCLEOTIDE SEQUENCE [LARGE SCALE GENOMIC DNA]</scope>
    <source>
        <strain evidence="3 4">DSM 29661</strain>
    </source>
</reference>
<dbReference type="GO" id="GO:0008168">
    <property type="term" value="F:methyltransferase activity"/>
    <property type="evidence" value="ECO:0007669"/>
    <property type="project" value="UniProtKB-KW"/>
</dbReference>
<dbReference type="Gene3D" id="3.40.50.2000">
    <property type="entry name" value="Glycogen Phosphorylase B"/>
    <property type="match status" value="3"/>
</dbReference>
<feature type="domain" description="Methyltransferase FkbM" evidence="2">
    <location>
        <begin position="29"/>
        <end position="189"/>
    </location>
</feature>
<dbReference type="Pfam" id="PF05050">
    <property type="entry name" value="Methyltransf_21"/>
    <property type="match status" value="1"/>
</dbReference>
<dbReference type="SUPFAM" id="SSF53756">
    <property type="entry name" value="UDP-Glycosyltransferase/glycogen phosphorylase"/>
    <property type="match status" value="3"/>
</dbReference>
<dbReference type="SUPFAM" id="SSF53335">
    <property type="entry name" value="S-adenosyl-L-methionine-dependent methyltransferases"/>
    <property type="match status" value="1"/>
</dbReference>
<gene>
    <name evidence="3" type="ORF">DFR34_12812</name>
</gene>
<dbReference type="InterPro" id="IPR001296">
    <property type="entry name" value="Glyco_trans_1"/>
</dbReference>
<dbReference type="PANTHER" id="PTHR46656:SF3">
    <property type="entry name" value="PUTATIVE-RELATED"/>
    <property type="match status" value="1"/>
</dbReference>
<organism evidence="3 4">
    <name type="scientific">Rivihabitans pingtungensis</name>
    <dbReference type="NCBI Taxonomy" id="1054498"/>
    <lineage>
        <taxon>Bacteria</taxon>
        <taxon>Pseudomonadati</taxon>
        <taxon>Pseudomonadota</taxon>
        <taxon>Betaproteobacteria</taxon>
        <taxon>Neisseriales</taxon>
        <taxon>Aquaspirillaceae</taxon>
        <taxon>Rivihabitans</taxon>
    </lineage>
</organism>
<dbReference type="CDD" id="cd03801">
    <property type="entry name" value="GT4_PimA-like"/>
    <property type="match status" value="1"/>
</dbReference>
<dbReference type="Proteomes" id="UP000247555">
    <property type="component" value="Unassembled WGS sequence"/>
</dbReference>
<comment type="caution">
    <text evidence="3">The sequence shown here is derived from an EMBL/GenBank/DDBJ whole genome shotgun (WGS) entry which is preliminary data.</text>
</comment>
<proteinExistence type="predicted"/>
<dbReference type="OrthoDB" id="433681at2"/>
<dbReference type="InterPro" id="IPR029063">
    <property type="entry name" value="SAM-dependent_MTases_sf"/>
</dbReference>
<evidence type="ECO:0000313" key="4">
    <source>
        <dbReference type="Proteomes" id="UP000247555"/>
    </source>
</evidence>
<evidence type="ECO:0000259" key="2">
    <source>
        <dbReference type="Pfam" id="PF05050"/>
    </source>
</evidence>
<dbReference type="Pfam" id="PF00534">
    <property type="entry name" value="Glycos_transf_1"/>
    <property type="match status" value="1"/>
</dbReference>
<dbReference type="RefSeq" id="WP_110391940.1">
    <property type="nucleotide sequence ID" value="NZ_QJKI01000028.1"/>
</dbReference>
<sequence length="1542" mass="169707">MSFISYAQNGEDVMLMRALKHVEHGFYIDVGANHPSDDSVTKAFYDLGWHGLNIEPLDEHIAQLRAERLRDINLQLAVGASVGEITLYNTEVRGLATASAEVAERHASQGLATHASVVPMRPLSDICAEYAAGREIHFLKIDVEGFETDVLKGMDFQRFRPWVVLVEATLPNSQQINADWEPMIVGAGYRWVYFDGLNRYYVADEHAGLADAFRAPPNVFDGHVPAEQHRLAQELAAAHKATEREWLRANKAQALADQTRATLQAELDGVYTSKSWQLTRPLRAVMGLLRQLRDEAPRHKQQARAKLMAWLSRPSGAVLAVLERHPALKQALIAVAKRLGVHSFLQALKWKALTRRELQLYTATGELRPHPRVLPAFPSLPETLLLPEPAQAAARWVRLTGHVEGHYSLAIVNRGLAGALERINQQRLSFVPYHGQPYAEAPNLPAEQDAPLHAALRRAVPDDAAGQAISVVHHYPFITDAQPAGQRGIVFFWEETSVPADTVAHLNAHFDVVWVAAESVKRALLNSGCRPPVFVIPIGVDHLIPAEAEPLGALRVADGQRLRFLHVSSVFERKGADVLLAAYLDAFSADDAVELYIKTFPNPHNQIHQQLEALSAGRDKPARVIIDEAPLDDAGMLALYRSAHAMVLPTRGEGFNLPAAEALAMGLPVITTGHSAQADFCSHATATLVDFRFAASRSHVRASDACWLEPDRADLAAKLQLLRQRILADDPALQAQRDAGLRHVRDTYRWDNGARGLLASADWLARQPKAEPGPLRLALLSPWATRCGIAEYSHKLLRAMVDAPEVALTVYCDDRTDSPPANALSSWTLGNNDSVPGVLERIGQSDAQVVLVQHQPSLFPLSDACCIQLAALSQQGRVVMLELHSTLPLLVECRVSAAAVSALAQIDRIIVHKPEDLNHLLALGLADNVMLLHHGVVQPLAEPQPDAVRAELGIPADALVLGCFGFALAHKGIDTLVETVKPLARASGRAVHLLALNSILDERSERMIQQYQQRARQLGVDGQIHWITDYRPIETCQRLLGAADYIVFPYKHTRESASGAVTIGLSTLKPVLVSPLEIFSDLPDVTWKMDGHEAEDIVRAVQALSAQPDAAAALIARQRDWLSARDWDSLSARLLTVMGALRRERRLADAIAPARRAWQAGWTAQRRKQLLVDVSELYHRDARTGIQRVVRSILNELFLQPPAGYDICPVYGDKTEGFRYTGKFHPEGTGEPREGQPVQAGPGDVFLGLDLAAHLFPEAEQQLAAFRLAGARVYYVVYDIIPLRHAQFTVAGITQAFDVWLRSLARCADGLMCISDAVAQDVAAWLREQAPGAPLPMIGHFHLGADLDSSTPTRGLPADAEATLARMDGGVSFLMVGTIEPRKGHAQTLAAFEQLWADGDDSRLVLVGKQGWKMDEFAQQLRQHPQAGKNLLWLEGASDEYLEKIYARADCLIAASECEGFGLPLIEAAQHKLPVLARDIAVFREVAGEHAAYFCARQPQELAQALRDWLRLFAAEAHPRSDSMPWLSWRDSARALLRPIID</sequence>
<accession>A0A318L2R3</accession>
<dbReference type="CDD" id="cd03809">
    <property type="entry name" value="GT4_MtfB-like"/>
    <property type="match status" value="1"/>
</dbReference>
<keyword evidence="3" id="KW-0489">Methyltransferase</keyword>
<keyword evidence="3" id="KW-0808">Transferase</keyword>
<name>A0A318L2R3_9NEIS</name>